<evidence type="ECO:0000256" key="11">
    <source>
        <dbReference type="ARBA" id="ARBA00022984"/>
    </source>
</evidence>
<dbReference type="GO" id="GO:0051301">
    <property type="term" value="P:cell division"/>
    <property type="evidence" value="ECO:0007669"/>
    <property type="project" value="UniProtKB-KW"/>
</dbReference>
<evidence type="ECO:0000256" key="5">
    <source>
        <dbReference type="ARBA" id="ARBA00022490"/>
    </source>
</evidence>
<evidence type="ECO:0000256" key="10">
    <source>
        <dbReference type="ARBA" id="ARBA00022960"/>
    </source>
</evidence>
<gene>
    <name evidence="16" type="primary">murB</name>
    <name evidence="18" type="ORF">COT42_08520</name>
</gene>
<dbReference type="EMBL" id="PEYM01000139">
    <property type="protein sequence ID" value="PIS28316.1"/>
    <property type="molecule type" value="Genomic_DNA"/>
</dbReference>
<comment type="caution">
    <text evidence="18">The sequence shown here is derived from an EMBL/GenBank/DDBJ whole genome shotgun (WGS) entry which is preliminary data.</text>
</comment>
<dbReference type="UniPathway" id="UPA00219"/>
<dbReference type="InterPro" id="IPR016169">
    <property type="entry name" value="FAD-bd_PCMH_sub2"/>
</dbReference>
<evidence type="ECO:0000256" key="8">
    <source>
        <dbReference type="ARBA" id="ARBA00022827"/>
    </source>
</evidence>
<dbReference type="InterPro" id="IPR036635">
    <property type="entry name" value="MurB_C_sf"/>
</dbReference>
<dbReference type="GO" id="GO:0009252">
    <property type="term" value="P:peptidoglycan biosynthetic process"/>
    <property type="evidence" value="ECO:0007669"/>
    <property type="project" value="UniProtKB-UniRule"/>
</dbReference>
<keyword evidence="11 16" id="KW-0573">Peptidoglycan synthesis</keyword>
<dbReference type="PROSITE" id="PS51387">
    <property type="entry name" value="FAD_PCMH"/>
    <property type="match status" value="1"/>
</dbReference>
<dbReference type="HAMAP" id="MF_00037">
    <property type="entry name" value="MurB"/>
    <property type="match status" value="1"/>
</dbReference>
<keyword evidence="14 16" id="KW-0961">Cell wall biogenesis/degradation</keyword>
<dbReference type="Gene3D" id="3.30.465.10">
    <property type="match status" value="1"/>
</dbReference>
<dbReference type="InterPro" id="IPR006094">
    <property type="entry name" value="Oxid_FAD_bind_N"/>
</dbReference>
<dbReference type="GO" id="GO:0071555">
    <property type="term" value="P:cell wall organization"/>
    <property type="evidence" value="ECO:0007669"/>
    <property type="project" value="UniProtKB-KW"/>
</dbReference>
<dbReference type="GO" id="GO:0005829">
    <property type="term" value="C:cytosol"/>
    <property type="evidence" value="ECO:0007669"/>
    <property type="project" value="TreeGrafter"/>
</dbReference>
<comment type="similarity">
    <text evidence="16">Belongs to the MurB family.</text>
</comment>
<dbReference type="NCBIfam" id="NF010480">
    <property type="entry name" value="PRK13905.1"/>
    <property type="match status" value="1"/>
</dbReference>
<comment type="subcellular location">
    <subcellularLocation>
        <location evidence="3 16">Cytoplasm</location>
    </subcellularLocation>
</comment>
<dbReference type="SUPFAM" id="SSF56176">
    <property type="entry name" value="FAD-binding/transporter-associated domain-like"/>
    <property type="match status" value="1"/>
</dbReference>
<evidence type="ECO:0000313" key="19">
    <source>
        <dbReference type="Proteomes" id="UP000231343"/>
    </source>
</evidence>
<comment type="cofactor">
    <cofactor evidence="1 16">
        <name>FAD</name>
        <dbReference type="ChEBI" id="CHEBI:57692"/>
    </cofactor>
</comment>
<evidence type="ECO:0000256" key="6">
    <source>
        <dbReference type="ARBA" id="ARBA00022618"/>
    </source>
</evidence>
<evidence type="ECO:0000256" key="14">
    <source>
        <dbReference type="ARBA" id="ARBA00023316"/>
    </source>
</evidence>
<evidence type="ECO:0000256" key="1">
    <source>
        <dbReference type="ARBA" id="ARBA00001974"/>
    </source>
</evidence>
<evidence type="ECO:0000259" key="17">
    <source>
        <dbReference type="PROSITE" id="PS51387"/>
    </source>
</evidence>
<evidence type="ECO:0000256" key="2">
    <source>
        <dbReference type="ARBA" id="ARBA00003921"/>
    </source>
</evidence>
<proteinExistence type="inferred from homology"/>
<dbReference type="PANTHER" id="PTHR21071">
    <property type="entry name" value="UDP-N-ACETYLENOLPYRUVOYLGLUCOSAMINE REDUCTASE"/>
    <property type="match status" value="1"/>
</dbReference>
<sequence>MEIKQGEPLKNHTSIRIGGPAKFFCAPKNIAELNEALAFEGKKIIIGRGTNLLFADEGYDGLVIKIDECCTSLQIEGETVVVGAGVSLNKLVDTLAEKNLGGLEFLAGIPGSVGGAVVMNAGAWGSEIGTFVKWVKVVSYEGEEKVLRQADLHYSYRSSAIAGVVVEAKLKVKQGADLKLIKEYRSKRKAKHPLDLPNCGSVFKNPKPLIAAKLIEEACCKGLRVGDAKVSEKHANFIVNLGQATSKDVLNLVQLIKSRVKKVDLVPEVKVVLE</sequence>
<dbReference type="Gene3D" id="3.30.43.10">
    <property type="entry name" value="Uridine Diphospho-n-acetylenolpyruvylglucosamine Reductase, domain 2"/>
    <property type="match status" value="1"/>
</dbReference>
<keyword evidence="10 16" id="KW-0133">Cell shape</keyword>
<organism evidence="18 19">
    <name type="scientific">Candidatus Saganbacteria bacterium CG08_land_8_20_14_0_20_45_16</name>
    <dbReference type="NCBI Taxonomy" id="2014293"/>
    <lineage>
        <taxon>Bacteria</taxon>
        <taxon>Bacillati</taxon>
        <taxon>Saganbacteria</taxon>
    </lineage>
</organism>
<protein>
    <recommendedName>
        <fullName evidence="16">UDP-N-acetylenolpyruvoylglucosamine reductase</fullName>
        <ecNumber evidence="16">1.3.1.98</ecNumber>
    </recommendedName>
    <alternativeName>
        <fullName evidence="16">UDP-N-acetylmuramate dehydrogenase</fullName>
    </alternativeName>
</protein>
<dbReference type="Pfam" id="PF01565">
    <property type="entry name" value="FAD_binding_4"/>
    <property type="match status" value="1"/>
</dbReference>
<dbReference type="PANTHER" id="PTHR21071:SF4">
    <property type="entry name" value="UDP-N-ACETYLENOLPYRUVOYLGLUCOSAMINE REDUCTASE"/>
    <property type="match status" value="1"/>
</dbReference>
<evidence type="ECO:0000256" key="12">
    <source>
        <dbReference type="ARBA" id="ARBA00023002"/>
    </source>
</evidence>
<keyword evidence="6 16" id="KW-0132">Cell division</keyword>
<evidence type="ECO:0000313" key="18">
    <source>
        <dbReference type="EMBL" id="PIS28316.1"/>
    </source>
</evidence>
<dbReference type="GO" id="GO:0008762">
    <property type="term" value="F:UDP-N-acetylmuramate dehydrogenase activity"/>
    <property type="evidence" value="ECO:0007669"/>
    <property type="project" value="UniProtKB-UniRule"/>
</dbReference>
<dbReference type="GO" id="GO:0008360">
    <property type="term" value="P:regulation of cell shape"/>
    <property type="evidence" value="ECO:0007669"/>
    <property type="project" value="UniProtKB-KW"/>
</dbReference>
<comment type="catalytic activity">
    <reaction evidence="15 16">
        <text>UDP-N-acetyl-alpha-D-muramate + NADP(+) = UDP-N-acetyl-3-O-(1-carboxyvinyl)-alpha-D-glucosamine + NADPH + H(+)</text>
        <dbReference type="Rhea" id="RHEA:12248"/>
        <dbReference type="ChEBI" id="CHEBI:15378"/>
        <dbReference type="ChEBI" id="CHEBI:57783"/>
        <dbReference type="ChEBI" id="CHEBI:58349"/>
        <dbReference type="ChEBI" id="CHEBI:68483"/>
        <dbReference type="ChEBI" id="CHEBI:70757"/>
        <dbReference type="EC" id="1.3.1.98"/>
    </reaction>
</comment>
<feature type="active site" evidence="16">
    <location>
        <position position="157"/>
    </location>
</feature>
<comment type="pathway">
    <text evidence="4 16">Cell wall biogenesis; peptidoglycan biosynthesis.</text>
</comment>
<keyword evidence="7 16" id="KW-0285">Flavoprotein</keyword>
<comment type="function">
    <text evidence="2 16">Cell wall formation.</text>
</comment>
<accession>A0A2H0XTQ1</accession>
<evidence type="ECO:0000256" key="4">
    <source>
        <dbReference type="ARBA" id="ARBA00004752"/>
    </source>
</evidence>
<name>A0A2H0XTQ1_UNCSA</name>
<dbReference type="InterPro" id="IPR011601">
    <property type="entry name" value="MurB_C"/>
</dbReference>
<keyword evidence="5 16" id="KW-0963">Cytoplasm</keyword>
<evidence type="ECO:0000256" key="3">
    <source>
        <dbReference type="ARBA" id="ARBA00004496"/>
    </source>
</evidence>
<dbReference type="Pfam" id="PF02873">
    <property type="entry name" value="MurB_C"/>
    <property type="match status" value="1"/>
</dbReference>
<evidence type="ECO:0000256" key="7">
    <source>
        <dbReference type="ARBA" id="ARBA00022630"/>
    </source>
</evidence>
<evidence type="ECO:0000256" key="13">
    <source>
        <dbReference type="ARBA" id="ARBA00023306"/>
    </source>
</evidence>
<keyword evidence="13 16" id="KW-0131">Cell cycle</keyword>
<dbReference type="GO" id="GO:0071949">
    <property type="term" value="F:FAD binding"/>
    <property type="evidence" value="ECO:0007669"/>
    <property type="project" value="InterPro"/>
</dbReference>
<dbReference type="Gene3D" id="3.90.78.10">
    <property type="entry name" value="UDP-N-acetylenolpyruvoylglucosamine reductase, C-terminal domain"/>
    <property type="match status" value="1"/>
</dbReference>
<dbReference type="Proteomes" id="UP000231343">
    <property type="component" value="Unassembled WGS sequence"/>
</dbReference>
<evidence type="ECO:0000256" key="9">
    <source>
        <dbReference type="ARBA" id="ARBA00022857"/>
    </source>
</evidence>
<dbReference type="InterPro" id="IPR003170">
    <property type="entry name" value="MurB"/>
</dbReference>
<dbReference type="InterPro" id="IPR016167">
    <property type="entry name" value="FAD-bd_PCMH_sub1"/>
</dbReference>
<evidence type="ECO:0000256" key="16">
    <source>
        <dbReference type="HAMAP-Rule" id="MF_00037"/>
    </source>
</evidence>
<evidence type="ECO:0000256" key="15">
    <source>
        <dbReference type="ARBA" id="ARBA00048914"/>
    </source>
</evidence>
<keyword evidence="9 16" id="KW-0521">NADP</keyword>
<keyword evidence="12 16" id="KW-0560">Oxidoreductase</keyword>
<feature type="domain" description="FAD-binding PCMH-type" evidence="17">
    <location>
        <begin position="16"/>
        <end position="175"/>
    </location>
</feature>
<keyword evidence="8 16" id="KW-0274">FAD</keyword>
<feature type="active site" evidence="16">
    <location>
        <position position="268"/>
    </location>
</feature>
<reference evidence="18 19" key="1">
    <citation type="submission" date="2017-09" db="EMBL/GenBank/DDBJ databases">
        <title>Depth-based differentiation of microbial function through sediment-hosted aquifers and enrichment of novel symbionts in the deep terrestrial subsurface.</title>
        <authorList>
            <person name="Probst A.J."/>
            <person name="Ladd B."/>
            <person name="Jarett J.K."/>
            <person name="Geller-Mcgrath D.E."/>
            <person name="Sieber C.M."/>
            <person name="Emerson J.B."/>
            <person name="Anantharaman K."/>
            <person name="Thomas B.C."/>
            <person name="Malmstrom R."/>
            <person name="Stieglmeier M."/>
            <person name="Klingl A."/>
            <person name="Woyke T."/>
            <person name="Ryan C.M."/>
            <person name="Banfield J.F."/>
        </authorList>
    </citation>
    <scope>NUCLEOTIDE SEQUENCE [LARGE SCALE GENOMIC DNA]</scope>
    <source>
        <strain evidence="18">CG08_land_8_20_14_0_20_45_16</strain>
    </source>
</reference>
<dbReference type="InterPro" id="IPR036318">
    <property type="entry name" value="FAD-bd_PCMH-like_sf"/>
</dbReference>
<feature type="active site" description="Proton donor" evidence="16">
    <location>
        <position position="201"/>
    </location>
</feature>
<dbReference type="EC" id="1.3.1.98" evidence="16"/>
<dbReference type="SUPFAM" id="SSF56194">
    <property type="entry name" value="Uridine diphospho-N-Acetylenolpyruvylglucosamine reductase, MurB, C-terminal domain"/>
    <property type="match status" value="1"/>
</dbReference>
<dbReference type="InterPro" id="IPR016166">
    <property type="entry name" value="FAD-bd_PCMH"/>
</dbReference>
<dbReference type="AlphaFoldDB" id="A0A2H0XTQ1"/>
<dbReference type="NCBIfam" id="TIGR00179">
    <property type="entry name" value="murB"/>
    <property type="match status" value="1"/>
</dbReference>